<evidence type="ECO:0000313" key="3">
    <source>
        <dbReference type="Proteomes" id="UP000309673"/>
    </source>
</evidence>
<dbReference type="OrthoDB" id="2662105at2"/>
<dbReference type="RefSeq" id="WP_136776436.1">
    <property type="nucleotide sequence ID" value="NZ_SUPK01000002.1"/>
</dbReference>
<keyword evidence="1" id="KW-0812">Transmembrane</keyword>
<accession>A0A4U0FE32</accession>
<feature type="transmembrane region" description="Helical" evidence="1">
    <location>
        <begin position="54"/>
        <end position="74"/>
    </location>
</feature>
<keyword evidence="1" id="KW-0472">Membrane</keyword>
<comment type="caution">
    <text evidence="2">The sequence shown here is derived from an EMBL/GenBank/DDBJ whole genome shotgun (WGS) entry which is preliminary data.</text>
</comment>
<dbReference type="AlphaFoldDB" id="A0A4U0FE32"/>
<dbReference type="Proteomes" id="UP000309673">
    <property type="component" value="Unassembled WGS sequence"/>
</dbReference>
<organism evidence="2 3">
    <name type="scientific">Cohnella pontilimi</name>
    <dbReference type="NCBI Taxonomy" id="2564100"/>
    <lineage>
        <taxon>Bacteria</taxon>
        <taxon>Bacillati</taxon>
        <taxon>Bacillota</taxon>
        <taxon>Bacilli</taxon>
        <taxon>Bacillales</taxon>
        <taxon>Paenibacillaceae</taxon>
        <taxon>Cohnella</taxon>
    </lineage>
</organism>
<protein>
    <submittedName>
        <fullName evidence="2">Uncharacterized protein</fullName>
    </submittedName>
</protein>
<name>A0A4U0FE32_9BACL</name>
<sequence>MKKIVAGGIILFCGIILYLGIHIPAAYHASKLGSWSTPPGRLGTALNEMGGATATYYSVIMIIGGMILLVWGCFDDEITSALKKLRKFINS</sequence>
<gene>
    <name evidence="2" type="ORF">E5161_04015</name>
</gene>
<reference evidence="2 3" key="1">
    <citation type="submission" date="2019-04" db="EMBL/GenBank/DDBJ databases">
        <title>Cohnella sp. nov., isolated from soil.</title>
        <authorList>
            <person name="Kim W."/>
        </authorList>
    </citation>
    <scope>NUCLEOTIDE SEQUENCE [LARGE SCALE GENOMIC DNA]</scope>
    <source>
        <strain evidence="2 3">CAU 1483</strain>
    </source>
</reference>
<evidence type="ECO:0000313" key="2">
    <source>
        <dbReference type="EMBL" id="TJY43071.1"/>
    </source>
</evidence>
<keyword evidence="1" id="KW-1133">Transmembrane helix</keyword>
<proteinExistence type="predicted"/>
<dbReference type="EMBL" id="SUPK01000002">
    <property type="protein sequence ID" value="TJY43071.1"/>
    <property type="molecule type" value="Genomic_DNA"/>
</dbReference>
<evidence type="ECO:0000256" key="1">
    <source>
        <dbReference type="SAM" id="Phobius"/>
    </source>
</evidence>
<keyword evidence="3" id="KW-1185">Reference proteome</keyword>
<feature type="transmembrane region" description="Helical" evidence="1">
    <location>
        <begin position="7"/>
        <end position="27"/>
    </location>
</feature>